<evidence type="ECO:0000256" key="3">
    <source>
        <dbReference type="ARBA" id="ARBA00022801"/>
    </source>
</evidence>
<dbReference type="Gene3D" id="3.20.20.80">
    <property type="entry name" value="Glycosidases"/>
    <property type="match status" value="1"/>
</dbReference>
<organism evidence="7 8">
    <name type="scientific">Dentiradicibacter hellwigii</name>
    <dbReference type="NCBI Taxonomy" id="3149053"/>
    <lineage>
        <taxon>Bacteria</taxon>
        <taxon>Pseudomonadati</taxon>
        <taxon>Pseudomonadota</taxon>
        <taxon>Betaproteobacteria</taxon>
        <taxon>Rhodocyclales</taxon>
        <taxon>Rhodocyclaceae</taxon>
        <taxon>Dentiradicibacter</taxon>
    </lineage>
</organism>
<evidence type="ECO:0000256" key="5">
    <source>
        <dbReference type="PROSITE-ProRule" id="PRU10055"/>
    </source>
</evidence>
<dbReference type="InterPro" id="IPR018120">
    <property type="entry name" value="Glyco_hydro_1_AS"/>
</dbReference>
<protein>
    <recommendedName>
        <fullName evidence="2">beta-glucosidase</fullName>
        <ecNumber evidence="2">3.2.1.21</ecNumber>
    </recommendedName>
</protein>
<keyword evidence="8" id="KW-1185">Reference proteome</keyword>
<feature type="active site" description="Nucleophile" evidence="5">
    <location>
        <position position="22"/>
    </location>
</feature>
<comment type="caution">
    <text evidence="7">The sequence shown here is derived from an EMBL/GenBank/DDBJ whole genome shotgun (WGS) entry which is preliminary data.</text>
</comment>
<dbReference type="PANTHER" id="PTHR10353:SF36">
    <property type="entry name" value="LP05116P"/>
    <property type="match status" value="1"/>
</dbReference>
<dbReference type="EC" id="3.2.1.21" evidence="2"/>
<evidence type="ECO:0000313" key="7">
    <source>
        <dbReference type="EMBL" id="MFA9949302.1"/>
    </source>
</evidence>
<dbReference type="SUPFAM" id="SSF51445">
    <property type="entry name" value="(Trans)glycosidases"/>
    <property type="match status" value="1"/>
</dbReference>
<evidence type="ECO:0000256" key="4">
    <source>
        <dbReference type="ARBA" id="ARBA00023295"/>
    </source>
</evidence>
<proteinExistence type="inferred from homology"/>
<sequence length="117" mass="13418">MFKQLLLHIRDEWGNPTVIITENGAGFPGDDEMKDGQVNDEKRCHYLAHHIAAMKEAMAQGANVAGYHVWSSHDNLEWFSGYGSRFGIIYVDFRTQQRTAKVSTEVYKQIIRKTEKS</sequence>
<dbReference type="InterPro" id="IPR017853">
    <property type="entry name" value="GH"/>
</dbReference>
<accession>A0ABV4UCM3</accession>
<keyword evidence="3" id="KW-0378">Hydrolase</keyword>
<keyword evidence="4" id="KW-0326">Glycosidase</keyword>
<dbReference type="Pfam" id="PF00232">
    <property type="entry name" value="Glyco_hydro_1"/>
    <property type="match status" value="1"/>
</dbReference>
<dbReference type="EMBL" id="JBEUWX010000002">
    <property type="protein sequence ID" value="MFA9949302.1"/>
    <property type="molecule type" value="Genomic_DNA"/>
</dbReference>
<reference evidence="8" key="1">
    <citation type="submission" date="2024-06" db="EMBL/GenBank/DDBJ databases">
        <title>Radixoralia hellwigii gen. nov., sp nov., isolated from a root canal in the human oral cavity.</title>
        <authorList>
            <person name="Bartsch S."/>
            <person name="Wittmer A."/>
            <person name="Schulz A.-K."/>
            <person name="Neumann-Schaal M."/>
            <person name="Wolf J."/>
            <person name="Gronow S."/>
            <person name="Tennert C."/>
            <person name="Haecker G."/>
            <person name="Cieplik F."/>
            <person name="Al-Ahmad A."/>
        </authorList>
    </citation>
    <scope>NUCLEOTIDE SEQUENCE [LARGE SCALE GENOMIC DNA]</scope>
    <source>
        <strain evidence="8">Wk13</strain>
    </source>
</reference>
<dbReference type="InterPro" id="IPR001360">
    <property type="entry name" value="Glyco_hydro_1"/>
</dbReference>
<dbReference type="PROSITE" id="PS00572">
    <property type="entry name" value="GLYCOSYL_HYDROL_F1_1"/>
    <property type="match status" value="1"/>
</dbReference>
<evidence type="ECO:0000256" key="6">
    <source>
        <dbReference type="RuleBase" id="RU003690"/>
    </source>
</evidence>
<evidence type="ECO:0000313" key="8">
    <source>
        <dbReference type="Proteomes" id="UP001574673"/>
    </source>
</evidence>
<dbReference type="PANTHER" id="PTHR10353">
    <property type="entry name" value="GLYCOSYL HYDROLASE"/>
    <property type="match status" value="1"/>
</dbReference>
<evidence type="ECO:0000256" key="2">
    <source>
        <dbReference type="ARBA" id="ARBA00012744"/>
    </source>
</evidence>
<dbReference type="RefSeq" id="WP_418891858.1">
    <property type="nucleotide sequence ID" value="NZ_JBEUWX010000002.1"/>
</dbReference>
<name>A0ABV4UCM3_9RHOO</name>
<gene>
    <name evidence="7" type="ORF">ABCS64_02985</name>
</gene>
<dbReference type="Proteomes" id="UP001574673">
    <property type="component" value="Unassembled WGS sequence"/>
</dbReference>
<dbReference type="PRINTS" id="PR00131">
    <property type="entry name" value="GLHYDRLASE1"/>
</dbReference>
<evidence type="ECO:0000256" key="1">
    <source>
        <dbReference type="ARBA" id="ARBA00010838"/>
    </source>
</evidence>
<comment type="similarity">
    <text evidence="1 6">Belongs to the glycosyl hydrolase 1 family.</text>
</comment>